<dbReference type="EMBL" id="CADCXV010000747">
    <property type="protein sequence ID" value="CAB0034589.1"/>
    <property type="molecule type" value="Genomic_DNA"/>
</dbReference>
<evidence type="ECO:0000256" key="1">
    <source>
        <dbReference type="SAM" id="SignalP"/>
    </source>
</evidence>
<organism evidence="2 3">
    <name type="scientific">Trichogramma brassicae</name>
    <dbReference type="NCBI Taxonomy" id="86971"/>
    <lineage>
        <taxon>Eukaryota</taxon>
        <taxon>Metazoa</taxon>
        <taxon>Ecdysozoa</taxon>
        <taxon>Arthropoda</taxon>
        <taxon>Hexapoda</taxon>
        <taxon>Insecta</taxon>
        <taxon>Pterygota</taxon>
        <taxon>Neoptera</taxon>
        <taxon>Endopterygota</taxon>
        <taxon>Hymenoptera</taxon>
        <taxon>Apocrita</taxon>
        <taxon>Proctotrupomorpha</taxon>
        <taxon>Chalcidoidea</taxon>
        <taxon>Trichogrammatidae</taxon>
        <taxon>Trichogramma</taxon>
    </lineage>
</organism>
<dbReference type="OrthoDB" id="7699940at2759"/>
<accession>A0A6H5IFV5</accession>
<evidence type="ECO:0000313" key="2">
    <source>
        <dbReference type="EMBL" id="CAB0034589.1"/>
    </source>
</evidence>
<evidence type="ECO:0000313" key="3">
    <source>
        <dbReference type="Proteomes" id="UP000479190"/>
    </source>
</evidence>
<feature type="chain" id="PRO_5026079253" description="Secreted protein" evidence="1">
    <location>
        <begin position="19"/>
        <end position="67"/>
    </location>
</feature>
<feature type="signal peptide" evidence="1">
    <location>
        <begin position="1"/>
        <end position="18"/>
    </location>
</feature>
<dbReference type="AlphaFoldDB" id="A0A6H5IFV5"/>
<evidence type="ECO:0008006" key="4">
    <source>
        <dbReference type="Google" id="ProtNLM"/>
    </source>
</evidence>
<proteinExistence type="predicted"/>
<keyword evidence="3" id="KW-1185">Reference proteome</keyword>
<sequence>MFFTTITMFLTFRWFSIASGIVGDSSINCCNLFEIGGKLVRAMIDKDFSQMKFQRKNVMSTFALKHY</sequence>
<dbReference type="Proteomes" id="UP000479190">
    <property type="component" value="Unassembled WGS sequence"/>
</dbReference>
<gene>
    <name evidence="2" type="ORF">TBRA_LOCUS6487</name>
</gene>
<reference evidence="2 3" key="1">
    <citation type="submission" date="2020-02" db="EMBL/GenBank/DDBJ databases">
        <authorList>
            <person name="Ferguson B K."/>
        </authorList>
    </citation>
    <scope>NUCLEOTIDE SEQUENCE [LARGE SCALE GENOMIC DNA]</scope>
</reference>
<name>A0A6H5IFV5_9HYME</name>
<protein>
    <recommendedName>
        <fullName evidence="4">Secreted protein</fullName>
    </recommendedName>
</protein>
<keyword evidence="1" id="KW-0732">Signal</keyword>